<evidence type="ECO:0000256" key="2">
    <source>
        <dbReference type="ARBA" id="ARBA00023125"/>
    </source>
</evidence>
<dbReference type="PROSITE" id="PS01124">
    <property type="entry name" value="HTH_ARAC_FAMILY_2"/>
    <property type="match status" value="1"/>
</dbReference>
<evidence type="ECO:0000313" key="5">
    <source>
        <dbReference type="EMBL" id="NEW44647.1"/>
    </source>
</evidence>
<proteinExistence type="predicted"/>
<gene>
    <name evidence="5" type="ORF">GV789_09315</name>
</gene>
<keyword evidence="1" id="KW-0805">Transcription regulation</keyword>
<dbReference type="EMBL" id="JAAGUZ010000020">
    <property type="protein sequence ID" value="NEW44647.1"/>
    <property type="molecule type" value="Genomic_DNA"/>
</dbReference>
<reference evidence="5 6" key="1">
    <citation type="submission" date="2020-01" db="EMBL/GenBank/DDBJ databases">
        <title>Genetics and antimicrobial susceptibilities of Nocardia species isolated from the soil; a comparison with species isolated from humans.</title>
        <authorList>
            <person name="Carrasco G."/>
            <person name="Monzon S."/>
            <person name="Sansegundo M."/>
            <person name="Garcia E."/>
            <person name="Garrido N."/>
            <person name="Medina M.J."/>
            <person name="Villalon P."/>
            <person name="Ramirez-Arocha A.C."/>
            <person name="Jimenez P."/>
            <person name="Cuesta I."/>
            <person name="Valdezate S."/>
        </authorList>
    </citation>
    <scope>NUCLEOTIDE SEQUENCE [LARGE SCALE GENOMIC DNA]</scope>
    <source>
        <strain evidence="5 6">CNM20110639</strain>
    </source>
</reference>
<evidence type="ECO:0000256" key="3">
    <source>
        <dbReference type="ARBA" id="ARBA00023163"/>
    </source>
</evidence>
<sequence>MVRTPKLPASRNFGGRRVVTVVPVVTGRFGSIESSDAALSGAATADALTGTVSTQLIRLVRDTALRAGVAPEQLAAIHGVSDDALRGELDRVPMHSLIQLWELLARTGPSAGLAVVEHAPLGRLSTWDYLVTTGATLADSLTAAQPYHQLVTAATEGFDLRTDGGLTIGYRTGAGDPAVSSVINEYVLGYYLRRAREGLGRRVVPARVTFSHPAPSEHRRLTEAFGTRQIEFDATADTITFTDADAEAPLTRADPALADLLRNHADLVLASAKPIAGPLEEFRTALAAAIDTGAPTLTEVAARAAMSPRSLQRRLAENDTTWRHELDLLRYRRAEELLDSGLTTATVATRLGFTNDRALRKAFRRWSGGPPGAARNR</sequence>
<dbReference type="PANTHER" id="PTHR47894:SF1">
    <property type="entry name" value="HTH-TYPE TRANSCRIPTIONAL REGULATOR VQSM"/>
    <property type="match status" value="1"/>
</dbReference>
<feature type="domain" description="HTH araC/xylS-type" evidence="4">
    <location>
        <begin position="280"/>
        <end position="377"/>
    </location>
</feature>
<dbReference type="AlphaFoldDB" id="A0A6P1D2G7"/>
<evidence type="ECO:0000256" key="1">
    <source>
        <dbReference type="ARBA" id="ARBA00023015"/>
    </source>
</evidence>
<dbReference type="Gene3D" id="1.10.10.60">
    <property type="entry name" value="Homeodomain-like"/>
    <property type="match status" value="1"/>
</dbReference>
<dbReference type="GO" id="GO:0003700">
    <property type="term" value="F:DNA-binding transcription factor activity"/>
    <property type="evidence" value="ECO:0007669"/>
    <property type="project" value="InterPro"/>
</dbReference>
<dbReference type="InterPro" id="IPR032687">
    <property type="entry name" value="AraC-type_N"/>
</dbReference>
<keyword evidence="3" id="KW-0804">Transcription</keyword>
<evidence type="ECO:0000313" key="6">
    <source>
        <dbReference type="Proteomes" id="UP000468928"/>
    </source>
</evidence>
<dbReference type="SMART" id="SM00342">
    <property type="entry name" value="HTH_ARAC"/>
    <property type="match status" value="1"/>
</dbReference>
<organism evidence="5 6">
    <name type="scientific">Nocardia cyriacigeorgica</name>
    <dbReference type="NCBI Taxonomy" id="135487"/>
    <lineage>
        <taxon>Bacteria</taxon>
        <taxon>Bacillati</taxon>
        <taxon>Actinomycetota</taxon>
        <taxon>Actinomycetes</taxon>
        <taxon>Mycobacteriales</taxon>
        <taxon>Nocardiaceae</taxon>
        <taxon>Nocardia</taxon>
    </lineage>
</organism>
<dbReference type="GO" id="GO:0005829">
    <property type="term" value="C:cytosol"/>
    <property type="evidence" value="ECO:0007669"/>
    <property type="project" value="TreeGrafter"/>
</dbReference>
<dbReference type="InterPro" id="IPR018060">
    <property type="entry name" value="HTH_AraC"/>
</dbReference>
<keyword evidence="2" id="KW-0238">DNA-binding</keyword>
<evidence type="ECO:0000259" key="4">
    <source>
        <dbReference type="PROSITE" id="PS01124"/>
    </source>
</evidence>
<dbReference type="GO" id="GO:0000976">
    <property type="term" value="F:transcription cis-regulatory region binding"/>
    <property type="evidence" value="ECO:0007669"/>
    <property type="project" value="TreeGrafter"/>
</dbReference>
<accession>A0A6P1D2G7</accession>
<dbReference type="Proteomes" id="UP000468928">
    <property type="component" value="Unassembled WGS sequence"/>
</dbReference>
<protein>
    <submittedName>
        <fullName evidence="5">AraC family transcriptional regulator</fullName>
    </submittedName>
</protein>
<dbReference type="PANTHER" id="PTHR47894">
    <property type="entry name" value="HTH-TYPE TRANSCRIPTIONAL REGULATOR GADX"/>
    <property type="match status" value="1"/>
</dbReference>
<dbReference type="Pfam" id="PF12833">
    <property type="entry name" value="HTH_18"/>
    <property type="match status" value="1"/>
</dbReference>
<dbReference type="SUPFAM" id="SSF46689">
    <property type="entry name" value="Homeodomain-like"/>
    <property type="match status" value="1"/>
</dbReference>
<comment type="caution">
    <text evidence="5">The sequence shown here is derived from an EMBL/GenBank/DDBJ whole genome shotgun (WGS) entry which is preliminary data.</text>
</comment>
<name>A0A6P1D2G7_9NOCA</name>
<dbReference type="InterPro" id="IPR009057">
    <property type="entry name" value="Homeodomain-like_sf"/>
</dbReference>
<dbReference type="Pfam" id="PF12625">
    <property type="entry name" value="Arabinose_bd"/>
    <property type="match status" value="1"/>
</dbReference>